<evidence type="ECO:0000259" key="2">
    <source>
        <dbReference type="Pfam" id="PF00407"/>
    </source>
</evidence>
<dbReference type="SUPFAM" id="SSF55961">
    <property type="entry name" value="Bet v1-like"/>
    <property type="match status" value="2"/>
</dbReference>
<reference evidence="3" key="1">
    <citation type="submission" date="2018-05" db="EMBL/GenBank/DDBJ databases">
        <title>Draft genome of Mucuna pruriens seed.</title>
        <authorList>
            <person name="Nnadi N.E."/>
            <person name="Vos R."/>
            <person name="Hasami M.H."/>
            <person name="Devisetty U.K."/>
            <person name="Aguiy J.C."/>
        </authorList>
    </citation>
    <scope>NUCLEOTIDE SEQUENCE [LARGE SCALE GENOMIC DNA]</scope>
    <source>
        <strain evidence="3">JCA_2017</strain>
    </source>
</reference>
<feature type="domain" description="Bet v I/Major latex protein" evidence="2">
    <location>
        <begin position="201"/>
        <end position="300"/>
    </location>
</feature>
<dbReference type="EMBL" id="QJKJ01014777">
    <property type="protein sequence ID" value="RDX63655.1"/>
    <property type="molecule type" value="Genomic_DNA"/>
</dbReference>
<gene>
    <name evidence="3" type="ORF">CR513_57884</name>
</gene>
<evidence type="ECO:0000313" key="3">
    <source>
        <dbReference type="EMBL" id="RDX63655.1"/>
    </source>
</evidence>
<dbReference type="OrthoDB" id="1845342at2759"/>
<sequence length="302" mass="34392">MTELDTEESTRPIKTVESALFFLRCLETKGTMIKDFNTQTEVSVGLEVLWAALSKDFINISPKVLPNIVKDVQVIEGDGRVGTILIFNFLSDVSPNYQREKITEFDEISHKIGLQVIEGGYLNHGLSYYKTSFQLSAIGENKTLVHVQISYDHESDIEERKRTMIKEFNSQTEVSVGLEALWTALSKDFINIAPKVLPNIVKNVQLIEDVSPNYQREKITEFDEISHEIGLQVIEGGYLNHGLSYYKTNFQLSAIKENKTLINVKISYDHESDIEEKVKPMKTSESTLSYLKRLEKYLLNGA</sequence>
<dbReference type="Proteomes" id="UP000257109">
    <property type="component" value="Unassembled WGS sequence"/>
</dbReference>
<name>A0A371EC92_MUCPR</name>
<dbReference type="Pfam" id="PF00407">
    <property type="entry name" value="Bet_v_1"/>
    <property type="match status" value="2"/>
</dbReference>
<dbReference type="GO" id="GO:0009738">
    <property type="term" value="P:abscisic acid-activated signaling pathway"/>
    <property type="evidence" value="ECO:0007669"/>
    <property type="project" value="TreeGrafter"/>
</dbReference>
<organism evidence="3 4">
    <name type="scientific">Mucuna pruriens</name>
    <name type="common">Velvet bean</name>
    <name type="synonym">Dolichos pruriens</name>
    <dbReference type="NCBI Taxonomy" id="157652"/>
    <lineage>
        <taxon>Eukaryota</taxon>
        <taxon>Viridiplantae</taxon>
        <taxon>Streptophyta</taxon>
        <taxon>Embryophyta</taxon>
        <taxon>Tracheophyta</taxon>
        <taxon>Spermatophyta</taxon>
        <taxon>Magnoliopsida</taxon>
        <taxon>eudicotyledons</taxon>
        <taxon>Gunneridae</taxon>
        <taxon>Pentapetalae</taxon>
        <taxon>rosids</taxon>
        <taxon>fabids</taxon>
        <taxon>Fabales</taxon>
        <taxon>Fabaceae</taxon>
        <taxon>Papilionoideae</taxon>
        <taxon>50 kb inversion clade</taxon>
        <taxon>NPAAA clade</taxon>
        <taxon>indigoferoid/millettioid clade</taxon>
        <taxon>Phaseoleae</taxon>
        <taxon>Mucuna</taxon>
    </lineage>
</organism>
<dbReference type="InterPro" id="IPR023393">
    <property type="entry name" value="START-like_dom_sf"/>
</dbReference>
<dbReference type="InterPro" id="IPR050279">
    <property type="entry name" value="Plant_def-hormone_signal"/>
</dbReference>
<dbReference type="GO" id="GO:0005737">
    <property type="term" value="C:cytoplasm"/>
    <property type="evidence" value="ECO:0007669"/>
    <property type="project" value="TreeGrafter"/>
</dbReference>
<proteinExistence type="inferred from homology"/>
<dbReference type="GO" id="GO:0004864">
    <property type="term" value="F:protein phosphatase inhibitor activity"/>
    <property type="evidence" value="ECO:0007669"/>
    <property type="project" value="TreeGrafter"/>
</dbReference>
<dbReference type="GO" id="GO:0010427">
    <property type="term" value="F:abscisic acid binding"/>
    <property type="evidence" value="ECO:0007669"/>
    <property type="project" value="TreeGrafter"/>
</dbReference>
<evidence type="ECO:0000313" key="4">
    <source>
        <dbReference type="Proteomes" id="UP000257109"/>
    </source>
</evidence>
<dbReference type="AlphaFoldDB" id="A0A371EC92"/>
<dbReference type="CDD" id="cd07816">
    <property type="entry name" value="Bet_v1-like"/>
    <property type="match status" value="1"/>
</dbReference>
<feature type="domain" description="Bet v I/Major latex protein" evidence="2">
    <location>
        <begin position="38"/>
        <end position="171"/>
    </location>
</feature>
<comment type="caution">
    <text evidence="3">The sequence shown here is derived from an EMBL/GenBank/DDBJ whole genome shotgun (WGS) entry which is preliminary data.</text>
</comment>
<accession>A0A371EC92</accession>
<dbReference type="GO" id="GO:0005634">
    <property type="term" value="C:nucleus"/>
    <property type="evidence" value="ECO:0007669"/>
    <property type="project" value="TreeGrafter"/>
</dbReference>
<comment type="similarity">
    <text evidence="1">Belongs to the BetVI family.</text>
</comment>
<dbReference type="GO" id="GO:0038023">
    <property type="term" value="F:signaling receptor activity"/>
    <property type="evidence" value="ECO:0007669"/>
    <property type="project" value="TreeGrafter"/>
</dbReference>
<dbReference type="PANTHER" id="PTHR31213:SF64">
    <property type="entry name" value="PHYTOHORMONE-BINDING PROTEIN"/>
    <property type="match status" value="1"/>
</dbReference>
<dbReference type="GO" id="GO:0006952">
    <property type="term" value="P:defense response"/>
    <property type="evidence" value="ECO:0007669"/>
    <property type="project" value="InterPro"/>
</dbReference>
<dbReference type="InterPro" id="IPR000916">
    <property type="entry name" value="Bet_v_I/MLP"/>
</dbReference>
<keyword evidence="4" id="KW-1185">Reference proteome</keyword>
<protein>
    <submittedName>
        <fullName evidence="3">Phytohormone-binding protein</fullName>
    </submittedName>
</protein>
<dbReference type="PANTHER" id="PTHR31213">
    <property type="entry name" value="OS08G0374000 PROTEIN-RELATED"/>
    <property type="match status" value="1"/>
</dbReference>
<dbReference type="Gene3D" id="3.30.530.20">
    <property type="match status" value="2"/>
</dbReference>
<dbReference type="STRING" id="157652.A0A371EC92"/>
<feature type="non-terminal residue" evidence="3">
    <location>
        <position position="1"/>
    </location>
</feature>
<evidence type="ECO:0000256" key="1">
    <source>
        <dbReference type="ARBA" id="ARBA00009744"/>
    </source>
</evidence>